<organism evidence="9 10">
    <name type="scientific">Candidatus Intestinimonas pullistercoris</name>
    <dbReference type="NCBI Taxonomy" id="2838623"/>
    <lineage>
        <taxon>Bacteria</taxon>
        <taxon>Bacillati</taxon>
        <taxon>Bacillota</taxon>
        <taxon>Clostridia</taxon>
        <taxon>Eubacteriales</taxon>
        <taxon>Intestinimonas</taxon>
    </lineage>
</organism>
<feature type="active site" description="Charge relay system" evidence="5">
    <location>
        <position position="163"/>
    </location>
</feature>
<comment type="caution">
    <text evidence="9">The sequence shown here is derived from an EMBL/GenBank/DDBJ whole genome shotgun (WGS) entry which is preliminary data.</text>
</comment>
<dbReference type="InterPro" id="IPR023828">
    <property type="entry name" value="Peptidase_S8_Ser-AS"/>
</dbReference>
<dbReference type="Pfam" id="PF00082">
    <property type="entry name" value="Peptidase_S8"/>
    <property type="match status" value="1"/>
</dbReference>
<evidence type="ECO:0000256" key="3">
    <source>
        <dbReference type="ARBA" id="ARBA00022801"/>
    </source>
</evidence>
<keyword evidence="7" id="KW-0732">Signal</keyword>
<evidence type="ECO:0000256" key="7">
    <source>
        <dbReference type="SAM" id="SignalP"/>
    </source>
</evidence>
<evidence type="ECO:0000313" key="9">
    <source>
        <dbReference type="EMBL" id="HJC41715.1"/>
    </source>
</evidence>
<evidence type="ECO:0000256" key="1">
    <source>
        <dbReference type="ARBA" id="ARBA00011073"/>
    </source>
</evidence>
<dbReference type="Proteomes" id="UP000823882">
    <property type="component" value="Unassembled WGS sequence"/>
</dbReference>
<protein>
    <submittedName>
        <fullName evidence="9">S8 family serine peptidase</fullName>
    </submittedName>
</protein>
<dbReference type="PROSITE" id="PS00136">
    <property type="entry name" value="SUBTILASE_ASP"/>
    <property type="match status" value="1"/>
</dbReference>
<feature type="domain" description="Peptidase S8/S53" evidence="8">
    <location>
        <begin position="120"/>
        <end position="367"/>
    </location>
</feature>
<evidence type="ECO:0000313" key="10">
    <source>
        <dbReference type="Proteomes" id="UP000823882"/>
    </source>
</evidence>
<dbReference type="SUPFAM" id="SSF52743">
    <property type="entry name" value="Subtilisin-like"/>
    <property type="match status" value="1"/>
</dbReference>
<feature type="chain" id="PRO_5039138495" evidence="7">
    <location>
        <begin position="22"/>
        <end position="472"/>
    </location>
</feature>
<dbReference type="PANTHER" id="PTHR43806">
    <property type="entry name" value="PEPTIDASE S8"/>
    <property type="match status" value="1"/>
</dbReference>
<evidence type="ECO:0000256" key="5">
    <source>
        <dbReference type="PROSITE-ProRule" id="PRU01240"/>
    </source>
</evidence>
<reference evidence="9" key="1">
    <citation type="journal article" date="2021" name="PeerJ">
        <title>Extensive microbial diversity within the chicken gut microbiome revealed by metagenomics and culture.</title>
        <authorList>
            <person name="Gilroy R."/>
            <person name="Ravi A."/>
            <person name="Getino M."/>
            <person name="Pursley I."/>
            <person name="Horton D.L."/>
            <person name="Alikhan N.F."/>
            <person name="Baker D."/>
            <person name="Gharbi K."/>
            <person name="Hall N."/>
            <person name="Watson M."/>
            <person name="Adriaenssens E.M."/>
            <person name="Foster-Nyarko E."/>
            <person name="Jarju S."/>
            <person name="Secka A."/>
            <person name="Antonio M."/>
            <person name="Oren A."/>
            <person name="Chaudhuri R.R."/>
            <person name="La Ragione R."/>
            <person name="Hildebrand F."/>
            <person name="Pallen M.J."/>
        </authorList>
    </citation>
    <scope>NUCLEOTIDE SEQUENCE</scope>
    <source>
        <strain evidence="9">CHK186-1790</strain>
    </source>
</reference>
<dbReference type="PROSITE" id="PS00137">
    <property type="entry name" value="SUBTILASE_HIS"/>
    <property type="match status" value="1"/>
</dbReference>
<dbReference type="EMBL" id="DWWJ01000167">
    <property type="protein sequence ID" value="HJC41715.1"/>
    <property type="molecule type" value="Genomic_DNA"/>
</dbReference>
<gene>
    <name evidence="9" type="ORF">H9701_09230</name>
</gene>
<dbReference type="InterPro" id="IPR015500">
    <property type="entry name" value="Peptidase_S8_subtilisin-rel"/>
</dbReference>
<feature type="signal peptide" evidence="7">
    <location>
        <begin position="1"/>
        <end position="21"/>
    </location>
</feature>
<dbReference type="InterPro" id="IPR036852">
    <property type="entry name" value="Peptidase_S8/S53_dom_sf"/>
</dbReference>
<keyword evidence="3 5" id="KW-0378">Hydrolase</keyword>
<evidence type="ECO:0000259" key="8">
    <source>
        <dbReference type="Pfam" id="PF00082"/>
    </source>
</evidence>
<dbReference type="GO" id="GO:0004252">
    <property type="term" value="F:serine-type endopeptidase activity"/>
    <property type="evidence" value="ECO:0007669"/>
    <property type="project" value="UniProtKB-UniRule"/>
</dbReference>
<dbReference type="InterPro" id="IPR050131">
    <property type="entry name" value="Peptidase_S8_subtilisin-like"/>
</dbReference>
<evidence type="ECO:0000256" key="2">
    <source>
        <dbReference type="ARBA" id="ARBA00022670"/>
    </source>
</evidence>
<name>A0A9D2T1J7_9FIRM</name>
<dbReference type="Gene3D" id="3.40.50.200">
    <property type="entry name" value="Peptidase S8/S53 domain"/>
    <property type="match status" value="1"/>
</dbReference>
<feature type="active site" description="Charge relay system" evidence="5">
    <location>
        <position position="129"/>
    </location>
</feature>
<keyword evidence="4 5" id="KW-0720">Serine protease</keyword>
<dbReference type="InterPro" id="IPR023827">
    <property type="entry name" value="Peptidase_S8_Asp-AS"/>
</dbReference>
<dbReference type="PRINTS" id="PR00723">
    <property type="entry name" value="SUBTILISIN"/>
</dbReference>
<proteinExistence type="inferred from homology"/>
<reference evidence="9" key="2">
    <citation type="submission" date="2021-04" db="EMBL/GenBank/DDBJ databases">
        <authorList>
            <person name="Gilroy R."/>
        </authorList>
    </citation>
    <scope>NUCLEOTIDE SEQUENCE</scope>
    <source>
        <strain evidence="9">CHK186-1790</strain>
    </source>
</reference>
<dbReference type="AlphaFoldDB" id="A0A9D2T1J7"/>
<comment type="similarity">
    <text evidence="1 5 6">Belongs to the peptidase S8 family.</text>
</comment>
<feature type="active site" description="Charge relay system" evidence="5">
    <location>
        <position position="319"/>
    </location>
</feature>
<evidence type="ECO:0000256" key="4">
    <source>
        <dbReference type="ARBA" id="ARBA00022825"/>
    </source>
</evidence>
<evidence type="ECO:0000256" key="6">
    <source>
        <dbReference type="RuleBase" id="RU003355"/>
    </source>
</evidence>
<keyword evidence="2 5" id="KW-0645">Protease</keyword>
<dbReference type="PANTHER" id="PTHR43806:SF11">
    <property type="entry name" value="CEREVISIN-RELATED"/>
    <property type="match status" value="1"/>
</dbReference>
<dbReference type="PROSITE" id="PS51892">
    <property type="entry name" value="SUBTILASE"/>
    <property type="match status" value="1"/>
</dbReference>
<sequence>MRCGWAALALAAVLLGPPLPAAGAAEASAEYDGWLFQVEPDAVLLAADVPGVEAVSAEHGLYRAETQGAALAFAGLEGTTWIEPNYYVTLLDTPDDPYYGQQWSLKAIGAEAAWGMGLSGAGVRIGVVDSGIYAEHEDLAEADILPGHNYMSENGDTTDTFGHGTFVAGVIAATADNGLGVAGLAPEAELVPLKCFEGRRSTVAAVTAAIYGGVDDYACDILNLSFGVTEDTNALRDAVEHAQERDALLVAAVGNAGTETLYYPAAYEGVVGVGSVGEMLEAASATQHNESVLLAAPGERVLGLGISGPSDYITGSGTSYAAPCVTAAAALLLEGKPELAAEELLHLLCDSAEDLGMEGYDTTFGHGLLSLPALLEWAGNAPITLEQTGEQLFLKGLWVEPATGRCLWVAFYAGDKLLACREVTAEWTEEGARLDTVLAIPSGAEWVKLLALGAGQAPAAEPAELELEPSPG</sequence>
<dbReference type="InterPro" id="IPR022398">
    <property type="entry name" value="Peptidase_S8_His-AS"/>
</dbReference>
<dbReference type="PROSITE" id="PS00138">
    <property type="entry name" value="SUBTILASE_SER"/>
    <property type="match status" value="1"/>
</dbReference>
<dbReference type="GO" id="GO:0006508">
    <property type="term" value="P:proteolysis"/>
    <property type="evidence" value="ECO:0007669"/>
    <property type="project" value="UniProtKB-KW"/>
</dbReference>
<dbReference type="InterPro" id="IPR000209">
    <property type="entry name" value="Peptidase_S8/S53_dom"/>
</dbReference>
<accession>A0A9D2T1J7</accession>